<organism evidence="2 3">
    <name type="scientific">Coptotermes formosanus</name>
    <name type="common">Formosan subterranean termite</name>
    <dbReference type="NCBI Taxonomy" id="36987"/>
    <lineage>
        <taxon>Eukaryota</taxon>
        <taxon>Metazoa</taxon>
        <taxon>Ecdysozoa</taxon>
        <taxon>Arthropoda</taxon>
        <taxon>Hexapoda</taxon>
        <taxon>Insecta</taxon>
        <taxon>Pterygota</taxon>
        <taxon>Neoptera</taxon>
        <taxon>Polyneoptera</taxon>
        <taxon>Dictyoptera</taxon>
        <taxon>Blattodea</taxon>
        <taxon>Blattoidea</taxon>
        <taxon>Termitoidae</taxon>
        <taxon>Rhinotermitidae</taxon>
        <taxon>Coptotermes</taxon>
    </lineage>
</organism>
<feature type="non-terminal residue" evidence="2">
    <location>
        <position position="1"/>
    </location>
</feature>
<dbReference type="AlphaFoldDB" id="A0A6L2PSP1"/>
<proteinExistence type="predicted"/>
<gene>
    <name evidence="2" type="ORF">Cfor_10029</name>
</gene>
<name>A0A6L2PSP1_COPFO</name>
<protein>
    <submittedName>
        <fullName evidence="2">Uncharacterized protein</fullName>
    </submittedName>
</protein>
<feature type="region of interest" description="Disordered" evidence="1">
    <location>
        <begin position="24"/>
        <end position="45"/>
    </location>
</feature>
<sequence>RSSSSVSPFSPVVAGSQPGLAYGNSIPLGASSTSNQNNHRGSTQHSLNLHLQHNIPAHSSVLLNERSTICYSTDQQFLATDTSSNQRNHKPYNHQHFQATQFQSNTSSCASHFPHIVSALRGGYVTTATGVSANPERAKSDSFVGERASANIYWSKNQAQSSIAQPQYEPISPPEFSGNACDKTNTFPLDTYLNEMQHSSRVPHSQHEQQIPASAKRLAEPVKDHRDSQFLEMPGLEKLYQTVLNIDQNESLPSAEKPQMHQEITTEFSLYDLEDPLEDFFQISLQDCINLPPRPNTLWNPRSSDISGVIQGENISTTSSPQNYFQL</sequence>
<dbReference type="InParanoid" id="A0A6L2PSP1"/>
<dbReference type="Proteomes" id="UP000502823">
    <property type="component" value="Unassembled WGS sequence"/>
</dbReference>
<evidence type="ECO:0000256" key="1">
    <source>
        <dbReference type="SAM" id="MobiDB-lite"/>
    </source>
</evidence>
<evidence type="ECO:0000313" key="3">
    <source>
        <dbReference type="Proteomes" id="UP000502823"/>
    </source>
</evidence>
<comment type="caution">
    <text evidence="2">The sequence shown here is derived from an EMBL/GenBank/DDBJ whole genome shotgun (WGS) entry which is preliminary data.</text>
</comment>
<evidence type="ECO:0000313" key="2">
    <source>
        <dbReference type="EMBL" id="GFG33435.1"/>
    </source>
</evidence>
<accession>A0A6L2PSP1</accession>
<reference evidence="3" key="1">
    <citation type="submission" date="2020-01" db="EMBL/GenBank/DDBJ databases">
        <title>Draft genome sequence of the Termite Coptotermes fromosanus.</title>
        <authorList>
            <person name="Itakura S."/>
            <person name="Yosikawa Y."/>
            <person name="Umezawa K."/>
        </authorList>
    </citation>
    <scope>NUCLEOTIDE SEQUENCE [LARGE SCALE GENOMIC DNA]</scope>
</reference>
<feature type="compositionally biased region" description="Polar residues" evidence="1">
    <location>
        <begin position="30"/>
        <end position="45"/>
    </location>
</feature>
<dbReference type="EMBL" id="BLKM01008356">
    <property type="protein sequence ID" value="GFG33435.1"/>
    <property type="molecule type" value="Genomic_DNA"/>
</dbReference>
<keyword evidence="3" id="KW-1185">Reference proteome</keyword>